<sequence>MAAANALTFLPGTGVAASMRRPAMRAWLRAAVATLFSVIAIRRDPHAMGAVR</sequence>
<keyword evidence="2" id="KW-1185">Reference proteome</keyword>
<name>X7FBI6_9RHOB</name>
<protein>
    <submittedName>
        <fullName evidence="1">Uncharacterized protein</fullName>
    </submittedName>
</protein>
<dbReference type="STRING" id="1449351.RISW2_23330"/>
<dbReference type="Proteomes" id="UP000023430">
    <property type="component" value="Unassembled WGS sequence"/>
</dbReference>
<proteinExistence type="predicted"/>
<evidence type="ECO:0000313" key="2">
    <source>
        <dbReference type="Proteomes" id="UP000023430"/>
    </source>
</evidence>
<dbReference type="RefSeq" id="WP_156943792.1">
    <property type="nucleotide sequence ID" value="NZ_JAME01000009.1"/>
</dbReference>
<evidence type="ECO:0000313" key="1">
    <source>
        <dbReference type="EMBL" id="ETX29471.1"/>
    </source>
</evidence>
<organism evidence="1 2">
    <name type="scientific">Roseivivax isoporae LMG 25204</name>
    <dbReference type="NCBI Taxonomy" id="1449351"/>
    <lineage>
        <taxon>Bacteria</taxon>
        <taxon>Pseudomonadati</taxon>
        <taxon>Pseudomonadota</taxon>
        <taxon>Alphaproteobacteria</taxon>
        <taxon>Rhodobacterales</taxon>
        <taxon>Roseobacteraceae</taxon>
        <taxon>Roseivivax</taxon>
    </lineage>
</organism>
<reference evidence="1 2" key="1">
    <citation type="submission" date="2014-01" db="EMBL/GenBank/DDBJ databases">
        <title>Roseivivax isoporae LMG 25204 Genome Sequencing.</title>
        <authorList>
            <person name="Lai Q."/>
            <person name="Li G."/>
            <person name="Shao Z."/>
        </authorList>
    </citation>
    <scope>NUCLEOTIDE SEQUENCE [LARGE SCALE GENOMIC DNA]</scope>
    <source>
        <strain evidence="1 2">LMG 25204</strain>
    </source>
</reference>
<dbReference type="AlphaFoldDB" id="X7FBI6"/>
<dbReference type="EMBL" id="JAME01000009">
    <property type="protein sequence ID" value="ETX29471.1"/>
    <property type="molecule type" value="Genomic_DNA"/>
</dbReference>
<accession>X7FBI6</accession>
<comment type="caution">
    <text evidence="1">The sequence shown here is derived from an EMBL/GenBank/DDBJ whole genome shotgun (WGS) entry which is preliminary data.</text>
</comment>
<gene>
    <name evidence="1" type="ORF">RISW2_23330</name>
</gene>